<evidence type="ECO:0000259" key="2">
    <source>
        <dbReference type="Pfam" id="PF26147"/>
    </source>
</evidence>
<comment type="caution">
    <text evidence="3">The sequence shown here is derived from an EMBL/GenBank/DDBJ whole genome shotgun (WGS) entry which is preliminary data.</text>
</comment>
<feature type="compositionally biased region" description="Polar residues" evidence="1">
    <location>
        <begin position="632"/>
        <end position="661"/>
    </location>
</feature>
<dbReference type="PANTHER" id="PTHR47349">
    <property type="entry name" value="CHROMOSOME 8, WHOLE GENOME SHOTGUN SEQUENCE"/>
    <property type="match status" value="1"/>
</dbReference>
<gene>
    <name evidence="3" type="ORF">PNOK_0882600</name>
</gene>
<dbReference type="InterPro" id="IPR058934">
    <property type="entry name" value="YMC020W-like"/>
</dbReference>
<evidence type="ECO:0000313" key="3">
    <source>
        <dbReference type="EMBL" id="PAV15968.1"/>
    </source>
</evidence>
<dbReference type="InParanoid" id="A0A286U8Q8"/>
<feature type="compositionally biased region" description="Low complexity" evidence="1">
    <location>
        <begin position="1"/>
        <end position="18"/>
    </location>
</feature>
<accession>A0A286U8Q8</accession>
<dbReference type="PANTHER" id="PTHR47349:SF1">
    <property type="entry name" value="AER328WP"/>
    <property type="match status" value="1"/>
</dbReference>
<dbReference type="Proteomes" id="UP000217199">
    <property type="component" value="Unassembled WGS sequence"/>
</dbReference>
<protein>
    <recommendedName>
        <fullName evidence="2">YMC020W-like alpha/beta hydrolase domain-containing protein</fullName>
    </recommendedName>
</protein>
<dbReference type="AlphaFoldDB" id="A0A286U8Q8"/>
<proteinExistence type="predicted"/>
<feature type="compositionally biased region" description="Basic and acidic residues" evidence="1">
    <location>
        <begin position="700"/>
        <end position="710"/>
    </location>
</feature>
<feature type="region of interest" description="Disordered" evidence="1">
    <location>
        <begin position="1"/>
        <end position="138"/>
    </location>
</feature>
<evidence type="ECO:0000313" key="4">
    <source>
        <dbReference type="Proteomes" id="UP000217199"/>
    </source>
</evidence>
<feature type="compositionally biased region" description="Polar residues" evidence="1">
    <location>
        <begin position="538"/>
        <end position="554"/>
    </location>
</feature>
<sequence length="1227" mass="134169">MSSSRRSISSTNNRSSFSVPRKTHQSPSISVVFAEPEQSSPLPGSAAAKLTPRLSIQNLQERKRDSENATSSLGKPRVDSVSETRSLSGSRLRSGTVSSVDIPRSKSWFPFRRSPSKQSLRSLTSDKASVSEDSAIPRAKRTSAIQTPPEVKNHNDPDIAKDSDTISLLPSELRRRASRVSINKQRHSTKGLTSSSTEQLSGQVCKVPLSKSPDKMSVKEPLTELEPSSEGLATSLIPSVKPHKFESPKGKPTLSQGWFGSFSGRTKNEGNVHTPQNETSSMNDLSGQTSSQTLCVTSQALERPQLEDAPSTPLNIATVQTEAPAEDIVREPEPISAHKSETPLSTMNPSMSRLLLSVPLLRKPKAPVEVALNVSEAKEETVPSVEVVSVDTPTIEISSSDPPVVTDIEAANEPTLGTRQPPVSWWSLVGLASRVPDNETNSTILPDVNENKPLLAITCIEEPSLQMEDGDATHVHSEVALENNVNEASNSISNPCVQMETANTSWLSPYGWYEWYSMTKSISGDFSTNDATSKDRGGTTSKTNGLSGLSPTNSIEGFSRLENLEINPSESGQTSVSQGSVNPISVSLAMNSRSWASFFSSSSRVLTTKLVAENEEKSVDTMEVMMIDDEAFTNSSSPTNPSRVVSHSSKAGSTLATSPESASPKVHCKDNEEIKAVTGDAKPSESRQKMPNAPLTSNENVKRRVLEAPIKRTTSPTPSKASSKPSSPVPRLPNLVLPTFNDTFHTLPRSRPRFKNTQSIHRPSAAIKKTINFVSNVLLTRATGTSETTPRKREGKMREIDTIMNNFGKELPKAWNILSEDTGVLSMPVKNVVIIGIHGWFPGYAMRTVIGEPTGTSAKFANMMELAVEEFAEKHGIKLDCITKIPLEGEGKIRQRVDKLFNNLISNDSWVQALRDADVIFVATHSQGSIVSTHLISRLIKDGYINTVEGNESLLSSGASITSGSGVGVNFSDVRLQRVCCLALCGIHLGPLAYLQKSSFVMPYIQYFESEAASELFEFQNTESRVSQEYAEELKYVLDHRVKFVYIASLNDQVVPVYSGAFTAVNHPLILRALYIDGDAYNSSDFLSNLLVLLFRIRNAGLSDGGLLAHLSEATAGSLNGVGHSTAYEELASFSLAVDYLFLSDDGSEEPHEFNFEPFNARATLNDYEIPWSLRDLIADERVVYLFAKEFSELRDAFNDWHPRTAILRDLKRKLEPIRRLKLASRL</sequence>
<dbReference type="EMBL" id="NBII01000009">
    <property type="protein sequence ID" value="PAV15968.1"/>
    <property type="molecule type" value="Genomic_DNA"/>
</dbReference>
<feature type="compositionally biased region" description="Polar residues" evidence="1">
    <location>
        <begin position="253"/>
        <end position="288"/>
    </location>
</feature>
<organism evidence="3 4">
    <name type="scientific">Pyrrhoderma noxium</name>
    <dbReference type="NCBI Taxonomy" id="2282107"/>
    <lineage>
        <taxon>Eukaryota</taxon>
        <taxon>Fungi</taxon>
        <taxon>Dikarya</taxon>
        <taxon>Basidiomycota</taxon>
        <taxon>Agaricomycotina</taxon>
        <taxon>Agaricomycetes</taxon>
        <taxon>Hymenochaetales</taxon>
        <taxon>Hymenochaetaceae</taxon>
        <taxon>Pyrrhoderma</taxon>
    </lineage>
</organism>
<feature type="region of interest" description="Disordered" evidence="1">
    <location>
        <begin position="178"/>
        <end position="217"/>
    </location>
</feature>
<feature type="compositionally biased region" description="Polar residues" evidence="1">
    <location>
        <begin position="190"/>
        <end position="202"/>
    </location>
</feature>
<reference evidence="3 4" key="1">
    <citation type="journal article" date="2017" name="Mol. Ecol.">
        <title>Comparative and population genomic landscape of Phellinus noxius: A hypervariable fungus causing root rot in trees.</title>
        <authorList>
            <person name="Chung C.L."/>
            <person name="Lee T.J."/>
            <person name="Akiba M."/>
            <person name="Lee H.H."/>
            <person name="Kuo T.H."/>
            <person name="Liu D."/>
            <person name="Ke H.M."/>
            <person name="Yokoi T."/>
            <person name="Roa M.B."/>
            <person name="Lu M.J."/>
            <person name="Chang Y.Y."/>
            <person name="Ann P.J."/>
            <person name="Tsai J.N."/>
            <person name="Chen C.Y."/>
            <person name="Tzean S.S."/>
            <person name="Ota Y."/>
            <person name="Hattori T."/>
            <person name="Sahashi N."/>
            <person name="Liou R.F."/>
            <person name="Kikuchi T."/>
            <person name="Tsai I.J."/>
        </authorList>
    </citation>
    <scope>NUCLEOTIDE SEQUENCE [LARGE SCALE GENOMIC DNA]</scope>
    <source>
        <strain evidence="3 4">FFPRI411160</strain>
    </source>
</reference>
<feature type="domain" description="YMC020W-like alpha/beta hydrolase" evidence="2">
    <location>
        <begin position="970"/>
        <end position="1180"/>
    </location>
</feature>
<feature type="region of interest" description="Disordered" evidence="1">
    <location>
        <begin position="529"/>
        <end position="554"/>
    </location>
</feature>
<feature type="domain" description="YMC020W-like alpha/beta hydrolase" evidence="2">
    <location>
        <begin position="828"/>
        <end position="947"/>
    </location>
</feature>
<keyword evidence="4" id="KW-1185">Reference proteome</keyword>
<dbReference type="Pfam" id="PF26147">
    <property type="entry name" value="AB_HYDROLASE_YMC0-YMC35"/>
    <property type="match status" value="2"/>
</dbReference>
<evidence type="ECO:0000256" key="1">
    <source>
        <dbReference type="SAM" id="MobiDB-lite"/>
    </source>
</evidence>
<feature type="compositionally biased region" description="Polar residues" evidence="1">
    <location>
        <begin position="116"/>
        <end position="132"/>
    </location>
</feature>
<feature type="region of interest" description="Disordered" evidence="1">
    <location>
        <begin position="244"/>
        <end position="288"/>
    </location>
</feature>
<feature type="compositionally biased region" description="Low complexity" evidence="1">
    <location>
        <begin position="84"/>
        <end position="100"/>
    </location>
</feature>
<dbReference type="OrthoDB" id="5598028at2759"/>
<dbReference type="InterPro" id="IPR058933">
    <property type="entry name" value="YMC020W-like_ab_hydrolase"/>
</dbReference>
<feature type="compositionally biased region" description="Low complexity" evidence="1">
    <location>
        <begin position="711"/>
        <end position="726"/>
    </location>
</feature>
<feature type="region of interest" description="Disordered" evidence="1">
    <location>
        <begin position="632"/>
        <end position="735"/>
    </location>
</feature>
<name>A0A286U8Q8_9AGAM</name>